<feature type="region of interest" description="Disordered" evidence="1">
    <location>
        <begin position="250"/>
        <end position="286"/>
    </location>
</feature>
<dbReference type="Gene3D" id="1.10.10.2360">
    <property type="match status" value="1"/>
</dbReference>
<accession>A0A9W3CGN8</accession>
<reference evidence="2" key="1">
    <citation type="journal article" date="2019" name="Database">
        <title>The radish genome database (RadishGD): an integrated information resource for radish genomics.</title>
        <authorList>
            <person name="Yu H.J."/>
            <person name="Baek S."/>
            <person name="Lee Y.J."/>
            <person name="Cho A."/>
            <person name="Mun J.H."/>
        </authorList>
    </citation>
    <scope>NUCLEOTIDE SEQUENCE [LARGE SCALE GENOMIC DNA]</scope>
    <source>
        <strain evidence="2">cv. WK10039</strain>
    </source>
</reference>
<dbReference type="GO" id="GO:0003723">
    <property type="term" value="F:RNA binding"/>
    <property type="evidence" value="ECO:0007669"/>
    <property type="project" value="TreeGrafter"/>
</dbReference>
<dbReference type="RefSeq" id="XP_018454418.2">
    <property type="nucleotide sequence ID" value="XM_018598916.2"/>
</dbReference>
<name>A0A9W3CGN8_RAPSA</name>
<feature type="compositionally biased region" description="Polar residues" evidence="1">
    <location>
        <begin position="27"/>
        <end position="61"/>
    </location>
</feature>
<dbReference type="AlphaFoldDB" id="A0A9W3CGN8"/>
<dbReference type="KEGG" id="rsz:108825591"/>
<protein>
    <submittedName>
        <fullName evidence="3">Nuclear pore complex protein NUP98B-like</fullName>
    </submittedName>
</protein>
<evidence type="ECO:0000256" key="1">
    <source>
        <dbReference type="SAM" id="MobiDB-lite"/>
    </source>
</evidence>
<feature type="region of interest" description="Disordered" evidence="1">
    <location>
        <begin position="321"/>
        <end position="370"/>
    </location>
</feature>
<dbReference type="GeneID" id="130499937"/>
<dbReference type="PANTHER" id="PTHR23198">
    <property type="entry name" value="NUCLEOPORIN"/>
    <property type="match status" value="1"/>
</dbReference>
<evidence type="ECO:0000313" key="2">
    <source>
        <dbReference type="Proteomes" id="UP000504610"/>
    </source>
</evidence>
<dbReference type="Proteomes" id="UP000504610">
    <property type="component" value="Chromosome 9"/>
</dbReference>
<feature type="region of interest" description="Disordered" evidence="1">
    <location>
        <begin position="150"/>
        <end position="192"/>
    </location>
</feature>
<feature type="compositionally biased region" description="Polar residues" evidence="1">
    <location>
        <begin position="150"/>
        <end position="160"/>
    </location>
</feature>
<sequence>MKIGVSEPEQCGCDTCVQHRTLCTQETEPSKEVTGSSVPVSSEPVQRLGSTSDQCSGTHTTPLAPPEPAAQSVDASSTSSSIFSSVSSQPARALCPTGSLPVPLFGCSWPRPCSCTGCSLLGPSIRRSSPFFTASSGSSISSSRQANVTNSFGSAASEPSVSGPMKAPIFTSGSSTASTSSTLPSLVTPSDITRGSVQAPVQANTSKTASDFHPPNVANTGVCAASRTSTNNPFPGFSVDYLPRCPSNLSRPNAPTTTPVPGPSSVLAGGETEQGSRYPRYAPTPDVDGKQIISISASNSHGHKSHEELRWEDYKNGDKGGVGRFHPAHKPRKESRWDKEKNGDKAEVGSFPLADHTPSVFTPPSIPERPRMRTIDLTHRDMNGFPIGYNTPTAFQSPHEHVGVSSPASGCTACGATSSSSPSSHLGLNGTTNLPSAATSLPGLFFSTYGSFPLLFGSPNLAAYGTTATPAVQAYPMMFVTPSSTSQGTTATPAFQAFPMMFGIPNLAAQGTTATPSVQAYPMMFGIPNLAAQGTTTTTSAAQPYPMMFGIPNLAAQGTTTTTSAAQPYPMMFGIPNLAAQGTTTTTSAAQPYPMMFGTPSLAAQGTTTAVQPYPTMYGTPNFGAQGMTPAAQAYPVNGLTLLPFAAMRLQ</sequence>
<dbReference type="OrthoDB" id="1109939at2759"/>
<dbReference type="RefSeq" id="XP_056850468.1">
    <property type="nucleotide sequence ID" value="XM_056994488.1"/>
</dbReference>
<dbReference type="GO" id="GO:0006405">
    <property type="term" value="P:RNA export from nucleus"/>
    <property type="evidence" value="ECO:0007669"/>
    <property type="project" value="TreeGrafter"/>
</dbReference>
<feature type="region of interest" description="Disordered" evidence="1">
    <location>
        <begin position="27"/>
        <end position="76"/>
    </location>
</feature>
<dbReference type="KEGG" id="rsz:130499937"/>
<dbReference type="GO" id="GO:0006606">
    <property type="term" value="P:protein import into nucleus"/>
    <property type="evidence" value="ECO:0007669"/>
    <property type="project" value="TreeGrafter"/>
</dbReference>
<gene>
    <name evidence="3" type="primary">LOC130499937</name>
</gene>
<keyword evidence="2" id="KW-1185">Reference proteome</keyword>
<feature type="compositionally biased region" description="Basic and acidic residues" evidence="1">
    <location>
        <begin position="334"/>
        <end position="347"/>
    </location>
</feature>
<reference evidence="3" key="2">
    <citation type="submission" date="2025-08" db="UniProtKB">
        <authorList>
            <consortium name="RefSeq"/>
        </authorList>
    </citation>
    <scope>IDENTIFICATION</scope>
    <source>
        <tissue evidence="3">Leaf</tissue>
    </source>
</reference>
<dbReference type="GO" id="GO:0044614">
    <property type="term" value="C:nuclear pore cytoplasmic filaments"/>
    <property type="evidence" value="ECO:0007669"/>
    <property type="project" value="TreeGrafter"/>
</dbReference>
<feature type="compositionally biased region" description="Low complexity" evidence="1">
    <location>
        <begin position="255"/>
        <end position="266"/>
    </location>
</feature>
<feature type="compositionally biased region" description="Low complexity" evidence="1">
    <location>
        <begin position="171"/>
        <end position="190"/>
    </location>
</feature>
<organism evidence="2 3">
    <name type="scientific">Raphanus sativus</name>
    <name type="common">Radish</name>
    <name type="synonym">Raphanus raphanistrum var. sativus</name>
    <dbReference type="NCBI Taxonomy" id="3726"/>
    <lineage>
        <taxon>Eukaryota</taxon>
        <taxon>Viridiplantae</taxon>
        <taxon>Streptophyta</taxon>
        <taxon>Embryophyta</taxon>
        <taxon>Tracheophyta</taxon>
        <taxon>Spermatophyta</taxon>
        <taxon>Magnoliopsida</taxon>
        <taxon>eudicotyledons</taxon>
        <taxon>Gunneridae</taxon>
        <taxon>Pentapetalae</taxon>
        <taxon>rosids</taxon>
        <taxon>malvids</taxon>
        <taxon>Brassicales</taxon>
        <taxon>Brassicaceae</taxon>
        <taxon>Brassiceae</taxon>
        <taxon>Raphanus</taxon>
    </lineage>
</organism>
<dbReference type="GO" id="GO:0000973">
    <property type="term" value="P:post-transcriptional tethering of RNA polymerase II gene DNA at nuclear periphery"/>
    <property type="evidence" value="ECO:0007669"/>
    <property type="project" value="TreeGrafter"/>
</dbReference>
<dbReference type="GO" id="GO:0034398">
    <property type="term" value="P:telomere tethering at nuclear periphery"/>
    <property type="evidence" value="ECO:0007669"/>
    <property type="project" value="TreeGrafter"/>
</dbReference>
<dbReference type="GO" id="GO:0008139">
    <property type="term" value="F:nuclear localization sequence binding"/>
    <property type="evidence" value="ECO:0007669"/>
    <property type="project" value="TreeGrafter"/>
</dbReference>
<evidence type="ECO:0000313" key="3">
    <source>
        <dbReference type="RefSeq" id="XP_056850468.1"/>
    </source>
</evidence>
<dbReference type="InterPro" id="IPR037665">
    <property type="entry name" value="Nucleoporin_S59-like"/>
</dbReference>
<dbReference type="PANTHER" id="PTHR23198:SF21">
    <property type="entry name" value="BNAC09G11300D PROTEIN"/>
    <property type="match status" value="1"/>
</dbReference>
<dbReference type="GO" id="GO:0017056">
    <property type="term" value="F:structural constituent of nuclear pore"/>
    <property type="evidence" value="ECO:0007669"/>
    <property type="project" value="TreeGrafter"/>
</dbReference>
<proteinExistence type="predicted"/>